<keyword evidence="2" id="KW-0812">Transmembrane</keyword>
<feature type="domain" description="FAD-binding FR-type" evidence="4">
    <location>
        <begin position="493"/>
        <end position="590"/>
    </location>
</feature>
<dbReference type="PRINTS" id="PR00371">
    <property type="entry name" value="FPNCR"/>
</dbReference>
<dbReference type="InterPro" id="IPR017938">
    <property type="entry name" value="Riboflavin_synthase-like_b-brl"/>
</dbReference>
<evidence type="ECO:0000256" key="2">
    <source>
        <dbReference type="SAM" id="Phobius"/>
    </source>
</evidence>
<dbReference type="Proteomes" id="UP001368318">
    <property type="component" value="Chromosome"/>
</dbReference>
<feature type="transmembrane region" description="Helical" evidence="2">
    <location>
        <begin position="130"/>
        <end position="151"/>
    </location>
</feature>
<dbReference type="InterPro" id="IPR001433">
    <property type="entry name" value="OxRdtase_FAD/NAD-bd"/>
</dbReference>
<feature type="domain" description="Flavodoxin-like" evidence="3">
    <location>
        <begin position="341"/>
        <end position="478"/>
    </location>
</feature>
<dbReference type="PROSITE" id="PS51384">
    <property type="entry name" value="FAD_FR"/>
    <property type="match status" value="1"/>
</dbReference>
<sequence>MTISIWRYSHLALAVSSFVFIVLASVTGIILAFQPISEQMEPYNVADLDNITLAETVVVFQNTYPEIIDIKVDANDFVIATVFTEDGNDLSGYFNPKTAEFLGEELKPSPFFQWVTNFHRSLFLKSVGRFFVGLCSFLLCLIAVTGTILIVKRQRGVKRFFTKIINDDFNQYWHVILGRLSLLPIIIITVTGVYLSLEKFDALPETKTAHNIDYELLSETPKQDVSHFSIFTNTSLSEVKHIEFPFSSDVEDYFTVKLHDKDLLVNQFTGAILSEVNTPKVEVFSALSFNLHTGKGSILWSIILAVATANILFFVYSGFAMTLKRRKSRLKNKFKAEDAEIVILVGSENGSTINYANTFFKQLIKQNKKAFIAEMNAYTQYPNAKHLVVMTATYGQGDAPTNASQFFQKLNENTNTKDLKFSVVGFGSLAYPDFCQFAYDVDKKLQQMYTPILPIFTINDKSIDAFNQWVENWSEASGISVTIPQEHLTIQPKQLKKLKVISKTKTNVDNTFLITLKPKKHHQFTSGDLLAIYPKNDYRERLYSIGKVNGTMQLSIKLHENGLGSEFLHSAADGDKIKARLVKNSAFHFPKKTKQVFMIANGTGVAPFLGMLQQNKNIETHLYLGLRTQESFRLYQEQIKQLLFDGKLTKHHLALSRVGDKHYVQDFLKRDAKTVAKLLYNNGVIMICGSLAMHKSVMSVLEEIAVTYNNKPLSYYQNKQQIKSDCY</sequence>
<organism evidence="5 7">
    <name type="scientific">Mangrovimonas cancribranchiae</name>
    <dbReference type="NCBI Taxonomy" id="3080055"/>
    <lineage>
        <taxon>Bacteria</taxon>
        <taxon>Pseudomonadati</taxon>
        <taxon>Bacteroidota</taxon>
        <taxon>Flavobacteriia</taxon>
        <taxon>Flavobacteriales</taxon>
        <taxon>Flavobacteriaceae</taxon>
        <taxon>Mangrovimonas</taxon>
    </lineage>
</organism>
<dbReference type="RefSeq" id="WP_338732410.1">
    <property type="nucleotide sequence ID" value="NZ_CP136924.1"/>
</dbReference>
<dbReference type="GO" id="GO:0050660">
    <property type="term" value="F:flavin adenine dinucleotide binding"/>
    <property type="evidence" value="ECO:0007669"/>
    <property type="project" value="TreeGrafter"/>
</dbReference>
<dbReference type="AlphaFoldDB" id="A0AAU6NWT1"/>
<dbReference type="GO" id="GO:0004517">
    <property type="term" value="F:nitric-oxide synthase activity"/>
    <property type="evidence" value="ECO:0007669"/>
    <property type="project" value="TreeGrafter"/>
</dbReference>
<keyword evidence="1" id="KW-0285">Flavoprotein</keyword>
<evidence type="ECO:0000313" key="5">
    <source>
        <dbReference type="EMBL" id="WXA01613.1"/>
    </source>
</evidence>
<dbReference type="SUPFAM" id="SSF52218">
    <property type="entry name" value="Flavoproteins"/>
    <property type="match status" value="1"/>
</dbReference>
<dbReference type="GO" id="GO:0006527">
    <property type="term" value="P:L-arginine catabolic process"/>
    <property type="evidence" value="ECO:0007669"/>
    <property type="project" value="TreeGrafter"/>
</dbReference>
<dbReference type="GO" id="GO:0005829">
    <property type="term" value="C:cytosol"/>
    <property type="evidence" value="ECO:0007669"/>
    <property type="project" value="TreeGrafter"/>
</dbReference>
<name>A0AAU6NWT1_9FLAO</name>
<dbReference type="GO" id="GO:0009725">
    <property type="term" value="P:response to hormone"/>
    <property type="evidence" value="ECO:0007669"/>
    <property type="project" value="TreeGrafter"/>
</dbReference>
<protein>
    <submittedName>
        <fullName evidence="5">PepSY domain-containing protein</fullName>
    </submittedName>
</protein>
<dbReference type="InterPro" id="IPR039261">
    <property type="entry name" value="FNR_nucleotide-bd"/>
</dbReference>
<dbReference type="Gene3D" id="2.40.30.10">
    <property type="entry name" value="Translation factors"/>
    <property type="match status" value="1"/>
</dbReference>
<keyword evidence="2" id="KW-1133">Transmembrane helix</keyword>
<dbReference type="InterPro" id="IPR017927">
    <property type="entry name" value="FAD-bd_FR_type"/>
</dbReference>
<dbReference type="PANTHER" id="PTHR19384">
    <property type="entry name" value="NITRIC OXIDE SYNTHASE-RELATED"/>
    <property type="match status" value="1"/>
</dbReference>
<dbReference type="InterPro" id="IPR029039">
    <property type="entry name" value="Flavoprotein-like_sf"/>
</dbReference>
<dbReference type="Pfam" id="PF03929">
    <property type="entry name" value="PepSY_TM"/>
    <property type="match status" value="1"/>
</dbReference>
<reference evidence="5 7" key="1">
    <citation type="submission" date="2023-10" db="EMBL/GenBank/DDBJ databases">
        <title>Culture-based analysis of two novel bacteria associated with mangrove crab gills.</title>
        <authorList>
            <person name="Yang X."/>
            <person name="Garuglieri E."/>
            <person name="Van Goethem M.W."/>
            <person name="Fusi M."/>
            <person name="Marasco R."/>
            <person name="Daffonchio D.G."/>
        </authorList>
    </citation>
    <scope>NUCLEOTIDE SEQUENCE [LARGE SCALE GENOMIC DNA]</scope>
    <source>
        <strain evidence="6">UG2-1</strain>
        <strain evidence="5">UG2-2</strain>
        <strain evidence="7">UG2_2</strain>
    </source>
</reference>
<dbReference type="Pfam" id="PF00175">
    <property type="entry name" value="NAD_binding_1"/>
    <property type="match status" value="1"/>
</dbReference>
<dbReference type="InterPro" id="IPR005625">
    <property type="entry name" value="PepSY-ass_TM"/>
</dbReference>
<dbReference type="SUPFAM" id="SSF52343">
    <property type="entry name" value="Ferredoxin reductase-like, C-terminal NADP-linked domain"/>
    <property type="match status" value="1"/>
</dbReference>
<dbReference type="GO" id="GO:0007263">
    <property type="term" value="P:nitric oxide mediated signal transduction"/>
    <property type="evidence" value="ECO:0007669"/>
    <property type="project" value="TreeGrafter"/>
</dbReference>
<dbReference type="PRINTS" id="PR00369">
    <property type="entry name" value="FLAVODOXIN"/>
</dbReference>
<dbReference type="GO" id="GO:0005886">
    <property type="term" value="C:plasma membrane"/>
    <property type="evidence" value="ECO:0007669"/>
    <property type="project" value="TreeGrafter"/>
</dbReference>
<accession>A0AAU6NWT1</accession>
<feature type="transmembrane region" description="Helical" evidence="2">
    <location>
        <begin position="12"/>
        <end position="33"/>
    </location>
</feature>
<keyword evidence="2" id="KW-0472">Membrane</keyword>
<dbReference type="Gene3D" id="3.40.50.360">
    <property type="match status" value="1"/>
</dbReference>
<feature type="transmembrane region" description="Helical" evidence="2">
    <location>
        <begin position="298"/>
        <end position="323"/>
    </location>
</feature>
<evidence type="ECO:0000256" key="1">
    <source>
        <dbReference type="ARBA" id="ARBA00022630"/>
    </source>
</evidence>
<dbReference type="InterPro" id="IPR001709">
    <property type="entry name" value="Flavoprot_Pyr_Nucl_cyt_Rdtase"/>
</dbReference>
<gene>
    <name evidence="6" type="ORF">R3L15_14025</name>
    <name evidence="5" type="ORF">R3L16_07565</name>
</gene>
<dbReference type="KEGG" id="mcaa:R3L15_14025"/>
<evidence type="ECO:0000313" key="7">
    <source>
        <dbReference type="Proteomes" id="UP001368318"/>
    </source>
</evidence>
<dbReference type="Pfam" id="PF00258">
    <property type="entry name" value="Flavodoxin_1"/>
    <property type="match status" value="1"/>
</dbReference>
<dbReference type="Gene3D" id="3.40.50.80">
    <property type="entry name" value="Nucleotide-binding domain of ferredoxin-NADP reductase (FNR) module"/>
    <property type="match status" value="1"/>
</dbReference>
<evidence type="ECO:0000313" key="6">
    <source>
        <dbReference type="EMBL" id="WXA13227.1"/>
    </source>
</evidence>
<dbReference type="PROSITE" id="PS50902">
    <property type="entry name" value="FLAVODOXIN_LIKE"/>
    <property type="match status" value="1"/>
</dbReference>
<evidence type="ECO:0000259" key="3">
    <source>
        <dbReference type="PROSITE" id="PS50902"/>
    </source>
</evidence>
<dbReference type="SUPFAM" id="SSF63380">
    <property type="entry name" value="Riboflavin synthase domain-like"/>
    <property type="match status" value="1"/>
</dbReference>
<dbReference type="InterPro" id="IPR008254">
    <property type="entry name" value="Flavodoxin/NO_synth"/>
</dbReference>
<dbReference type="EMBL" id="CP136925">
    <property type="protein sequence ID" value="WXA13227.1"/>
    <property type="molecule type" value="Genomic_DNA"/>
</dbReference>
<dbReference type="EMBL" id="CP136924">
    <property type="protein sequence ID" value="WXA01613.1"/>
    <property type="molecule type" value="Genomic_DNA"/>
</dbReference>
<evidence type="ECO:0000259" key="4">
    <source>
        <dbReference type="PROSITE" id="PS51384"/>
    </source>
</evidence>
<proteinExistence type="predicted"/>
<dbReference type="InterPro" id="IPR001094">
    <property type="entry name" value="Flavdoxin-like"/>
</dbReference>
<feature type="transmembrane region" description="Helical" evidence="2">
    <location>
        <begin position="172"/>
        <end position="197"/>
    </location>
</feature>
<keyword evidence="7" id="KW-1185">Reference proteome</keyword>
<dbReference type="GO" id="GO:0032496">
    <property type="term" value="P:response to lipopolysaccharide"/>
    <property type="evidence" value="ECO:0007669"/>
    <property type="project" value="TreeGrafter"/>
</dbReference>
<dbReference type="GO" id="GO:0006809">
    <property type="term" value="P:nitric oxide biosynthetic process"/>
    <property type="evidence" value="ECO:0007669"/>
    <property type="project" value="TreeGrafter"/>
</dbReference>
<dbReference type="GO" id="GO:0010181">
    <property type="term" value="F:FMN binding"/>
    <property type="evidence" value="ECO:0007669"/>
    <property type="project" value="InterPro"/>
</dbReference>